<accession>A0A4Z2GEE6</accession>
<proteinExistence type="predicted"/>
<dbReference type="Proteomes" id="UP000314294">
    <property type="component" value="Unassembled WGS sequence"/>
</dbReference>
<gene>
    <name evidence="2" type="ORF">EYF80_038166</name>
</gene>
<organism evidence="2 3">
    <name type="scientific">Liparis tanakae</name>
    <name type="common">Tanaka's snailfish</name>
    <dbReference type="NCBI Taxonomy" id="230148"/>
    <lineage>
        <taxon>Eukaryota</taxon>
        <taxon>Metazoa</taxon>
        <taxon>Chordata</taxon>
        <taxon>Craniata</taxon>
        <taxon>Vertebrata</taxon>
        <taxon>Euteleostomi</taxon>
        <taxon>Actinopterygii</taxon>
        <taxon>Neopterygii</taxon>
        <taxon>Teleostei</taxon>
        <taxon>Neoteleostei</taxon>
        <taxon>Acanthomorphata</taxon>
        <taxon>Eupercaria</taxon>
        <taxon>Perciformes</taxon>
        <taxon>Cottioidei</taxon>
        <taxon>Cottales</taxon>
        <taxon>Liparidae</taxon>
        <taxon>Liparis</taxon>
    </lineage>
</organism>
<dbReference type="AlphaFoldDB" id="A0A4Z2GEE6"/>
<comment type="caution">
    <text evidence="2">The sequence shown here is derived from an EMBL/GenBank/DDBJ whole genome shotgun (WGS) entry which is preliminary data.</text>
</comment>
<feature type="compositionally biased region" description="Basic and acidic residues" evidence="1">
    <location>
        <begin position="27"/>
        <end position="40"/>
    </location>
</feature>
<dbReference type="EMBL" id="SRLO01000575">
    <property type="protein sequence ID" value="TNN51650.1"/>
    <property type="molecule type" value="Genomic_DNA"/>
</dbReference>
<evidence type="ECO:0000313" key="3">
    <source>
        <dbReference type="Proteomes" id="UP000314294"/>
    </source>
</evidence>
<evidence type="ECO:0000313" key="2">
    <source>
        <dbReference type="EMBL" id="TNN51650.1"/>
    </source>
</evidence>
<evidence type="ECO:0000256" key="1">
    <source>
        <dbReference type="SAM" id="MobiDB-lite"/>
    </source>
</evidence>
<feature type="region of interest" description="Disordered" evidence="1">
    <location>
        <begin position="73"/>
        <end position="107"/>
    </location>
</feature>
<protein>
    <submittedName>
        <fullName evidence="2">Uncharacterized protein</fullName>
    </submittedName>
</protein>
<keyword evidence="3" id="KW-1185">Reference proteome</keyword>
<name>A0A4Z2GEE6_9TELE</name>
<feature type="region of interest" description="Disordered" evidence="1">
    <location>
        <begin position="26"/>
        <end position="55"/>
    </location>
</feature>
<sequence>MTLGARTVLSSLSSLVCGYEMSRLAGRRKEEGGSRGDGERWTGQGSVGRSDEVGGPLSRRLLLSMKAEAAPRLMRGEVEPPVGPPQAHSLGDEKAFPGAEQGPQMPQPLSVECDLVCCDL</sequence>
<reference evidence="2 3" key="1">
    <citation type="submission" date="2019-03" db="EMBL/GenBank/DDBJ databases">
        <title>First draft genome of Liparis tanakae, snailfish: a comprehensive survey of snailfish specific genes.</title>
        <authorList>
            <person name="Kim W."/>
            <person name="Song I."/>
            <person name="Jeong J.-H."/>
            <person name="Kim D."/>
            <person name="Kim S."/>
            <person name="Ryu S."/>
            <person name="Song J.Y."/>
            <person name="Lee S.K."/>
        </authorList>
    </citation>
    <scope>NUCLEOTIDE SEQUENCE [LARGE SCALE GENOMIC DNA]</scope>
    <source>
        <tissue evidence="2">Muscle</tissue>
    </source>
</reference>